<dbReference type="Gene3D" id="2.130.10.10">
    <property type="entry name" value="YVTN repeat-like/Quinoprotein amine dehydrogenase"/>
    <property type="match status" value="1"/>
</dbReference>
<dbReference type="EMBL" id="ML213536">
    <property type="protein sequence ID" value="TFK45799.1"/>
    <property type="molecule type" value="Genomic_DNA"/>
</dbReference>
<protein>
    <submittedName>
        <fullName evidence="6">WD40 repeat-like protein</fullName>
    </submittedName>
</protein>
<feature type="domain" description="Anaphase-promoting complex subunit 4-like WD40" evidence="5">
    <location>
        <begin position="28"/>
        <end position="117"/>
    </location>
</feature>
<dbReference type="InterPro" id="IPR001680">
    <property type="entry name" value="WD40_rpt"/>
</dbReference>
<organism evidence="6 7">
    <name type="scientific">Heliocybe sulcata</name>
    <dbReference type="NCBI Taxonomy" id="5364"/>
    <lineage>
        <taxon>Eukaryota</taxon>
        <taxon>Fungi</taxon>
        <taxon>Dikarya</taxon>
        <taxon>Basidiomycota</taxon>
        <taxon>Agaricomycotina</taxon>
        <taxon>Agaricomycetes</taxon>
        <taxon>Gloeophyllales</taxon>
        <taxon>Gloeophyllaceae</taxon>
        <taxon>Heliocybe</taxon>
    </lineage>
</organism>
<dbReference type="AlphaFoldDB" id="A0A5C3MK55"/>
<comment type="similarity">
    <text evidence="1">Belongs to the WD repeat rae1 family.</text>
</comment>
<keyword evidence="3" id="KW-0677">Repeat</keyword>
<dbReference type="InterPro" id="IPR024977">
    <property type="entry name" value="Apc4-like_WD40_dom"/>
</dbReference>
<evidence type="ECO:0000256" key="3">
    <source>
        <dbReference type="ARBA" id="ARBA00022737"/>
    </source>
</evidence>
<evidence type="ECO:0000313" key="6">
    <source>
        <dbReference type="EMBL" id="TFK45799.1"/>
    </source>
</evidence>
<dbReference type="SUPFAM" id="SSF50978">
    <property type="entry name" value="WD40 repeat-like"/>
    <property type="match status" value="1"/>
</dbReference>
<dbReference type="PRINTS" id="PR00320">
    <property type="entry name" value="GPROTEINBRPT"/>
</dbReference>
<sequence>MSINHTTGISSSKDAEIAEPPADSISSLCFSPNADLLAVGSWDNYIRVYEVASNLMSRGVAMSAHQGPVLGVCWNKDGTRILSGGADNLARVFDVQTGQSSQVAAHDAPVKSVRWIESHQGGILVTGSWDKTVKYWDLRSPHPAGIVPLPERCYSLDAAYPLMVVGTADRHIQSFDLRNPMSPLISSLSPLKWQTRVVSCFYSGTGFAVGSIEGRVAMHHMDQTNAANNYTFRCHRQDTKQNTVMESQVYAVNDITFHPVHQGTFATCGSDGTVTFWEKDSRTRLKSLEPCPGPVTSVRFNRNGTVLAYAVSYDWSRGYSYMKTGYPNKIMLHTCLDAEVQRKSRFPKGR</sequence>
<reference evidence="6 7" key="1">
    <citation type="journal article" date="2019" name="Nat. Ecol. Evol.">
        <title>Megaphylogeny resolves global patterns of mushroom evolution.</title>
        <authorList>
            <person name="Varga T."/>
            <person name="Krizsan K."/>
            <person name="Foldi C."/>
            <person name="Dima B."/>
            <person name="Sanchez-Garcia M."/>
            <person name="Sanchez-Ramirez S."/>
            <person name="Szollosi G.J."/>
            <person name="Szarkandi J.G."/>
            <person name="Papp V."/>
            <person name="Albert L."/>
            <person name="Andreopoulos W."/>
            <person name="Angelini C."/>
            <person name="Antonin V."/>
            <person name="Barry K.W."/>
            <person name="Bougher N.L."/>
            <person name="Buchanan P."/>
            <person name="Buyck B."/>
            <person name="Bense V."/>
            <person name="Catcheside P."/>
            <person name="Chovatia M."/>
            <person name="Cooper J."/>
            <person name="Damon W."/>
            <person name="Desjardin D."/>
            <person name="Finy P."/>
            <person name="Geml J."/>
            <person name="Haridas S."/>
            <person name="Hughes K."/>
            <person name="Justo A."/>
            <person name="Karasinski D."/>
            <person name="Kautmanova I."/>
            <person name="Kiss B."/>
            <person name="Kocsube S."/>
            <person name="Kotiranta H."/>
            <person name="LaButti K.M."/>
            <person name="Lechner B.E."/>
            <person name="Liimatainen K."/>
            <person name="Lipzen A."/>
            <person name="Lukacs Z."/>
            <person name="Mihaltcheva S."/>
            <person name="Morgado L.N."/>
            <person name="Niskanen T."/>
            <person name="Noordeloos M.E."/>
            <person name="Ohm R.A."/>
            <person name="Ortiz-Santana B."/>
            <person name="Ovrebo C."/>
            <person name="Racz N."/>
            <person name="Riley R."/>
            <person name="Savchenko A."/>
            <person name="Shiryaev A."/>
            <person name="Soop K."/>
            <person name="Spirin V."/>
            <person name="Szebenyi C."/>
            <person name="Tomsovsky M."/>
            <person name="Tulloss R.E."/>
            <person name="Uehling J."/>
            <person name="Grigoriev I.V."/>
            <person name="Vagvolgyi C."/>
            <person name="Papp T."/>
            <person name="Martin F.M."/>
            <person name="Miettinen O."/>
            <person name="Hibbett D.S."/>
            <person name="Nagy L.G."/>
        </authorList>
    </citation>
    <scope>NUCLEOTIDE SEQUENCE [LARGE SCALE GENOMIC DNA]</scope>
    <source>
        <strain evidence="6 7">OMC1185</strain>
    </source>
</reference>
<evidence type="ECO:0000256" key="4">
    <source>
        <dbReference type="PROSITE-ProRule" id="PRU00221"/>
    </source>
</evidence>
<dbReference type="OrthoDB" id="256303at2759"/>
<dbReference type="SMART" id="SM00320">
    <property type="entry name" value="WD40"/>
    <property type="match status" value="5"/>
</dbReference>
<dbReference type="FunFam" id="2.130.10.10:FF:000190">
    <property type="entry name" value="Nuclear pore complex subunit"/>
    <property type="match status" value="1"/>
</dbReference>
<dbReference type="Pfam" id="PF00400">
    <property type="entry name" value="WD40"/>
    <property type="match status" value="1"/>
</dbReference>
<dbReference type="PANTHER" id="PTHR10971">
    <property type="entry name" value="MRNA EXPORT FACTOR AND BUB3"/>
    <property type="match status" value="1"/>
</dbReference>
<feature type="repeat" description="WD" evidence="4">
    <location>
        <begin position="245"/>
        <end position="287"/>
    </location>
</feature>
<dbReference type="Pfam" id="PF12894">
    <property type="entry name" value="ANAPC4_WD40"/>
    <property type="match status" value="1"/>
</dbReference>
<gene>
    <name evidence="6" type="ORF">OE88DRAFT_1668637</name>
</gene>
<name>A0A5C3MK55_9AGAM</name>
<feature type="repeat" description="WD" evidence="4">
    <location>
        <begin position="62"/>
        <end position="103"/>
    </location>
</feature>
<feature type="repeat" description="WD" evidence="4">
    <location>
        <begin position="18"/>
        <end position="53"/>
    </location>
</feature>
<dbReference type="InterPro" id="IPR036322">
    <property type="entry name" value="WD40_repeat_dom_sf"/>
</dbReference>
<dbReference type="InterPro" id="IPR020472">
    <property type="entry name" value="WD40_PAC1"/>
</dbReference>
<dbReference type="Proteomes" id="UP000305948">
    <property type="component" value="Unassembled WGS sequence"/>
</dbReference>
<dbReference type="PROSITE" id="PS50082">
    <property type="entry name" value="WD_REPEATS_2"/>
    <property type="match status" value="4"/>
</dbReference>
<evidence type="ECO:0000256" key="2">
    <source>
        <dbReference type="ARBA" id="ARBA00022574"/>
    </source>
</evidence>
<dbReference type="PROSITE" id="PS50294">
    <property type="entry name" value="WD_REPEATS_REGION"/>
    <property type="match status" value="2"/>
</dbReference>
<dbReference type="InterPro" id="IPR015943">
    <property type="entry name" value="WD40/YVTN_repeat-like_dom_sf"/>
</dbReference>
<feature type="repeat" description="WD" evidence="4">
    <location>
        <begin position="103"/>
        <end position="140"/>
    </location>
</feature>
<evidence type="ECO:0000256" key="1">
    <source>
        <dbReference type="ARBA" id="ARBA00007830"/>
    </source>
</evidence>
<keyword evidence="7" id="KW-1185">Reference proteome</keyword>
<proteinExistence type="inferred from homology"/>
<evidence type="ECO:0000313" key="7">
    <source>
        <dbReference type="Proteomes" id="UP000305948"/>
    </source>
</evidence>
<dbReference type="STRING" id="5364.A0A5C3MK55"/>
<accession>A0A5C3MK55</accession>
<evidence type="ECO:0000259" key="5">
    <source>
        <dbReference type="Pfam" id="PF12894"/>
    </source>
</evidence>
<keyword evidence="2 4" id="KW-0853">WD repeat</keyword>